<dbReference type="GO" id="GO:0016209">
    <property type="term" value="F:antioxidant activity"/>
    <property type="evidence" value="ECO:0007669"/>
    <property type="project" value="InterPro"/>
</dbReference>
<dbReference type="Pfam" id="PF00578">
    <property type="entry name" value="AhpC-TSA"/>
    <property type="match status" value="1"/>
</dbReference>
<comment type="caution">
    <text evidence="5">The sequence shown here is derived from an EMBL/GenBank/DDBJ whole genome shotgun (WGS) entry which is preliminary data.</text>
</comment>
<gene>
    <name evidence="5" type="ORF">ACZ11_10840</name>
</gene>
<feature type="active site" description="Cysteine sulfenic acid (-SOH) intermediate; for peroxidase activity" evidence="3">
    <location>
        <position position="49"/>
    </location>
</feature>
<dbReference type="Proteomes" id="UP000037326">
    <property type="component" value="Unassembled WGS sequence"/>
</dbReference>
<dbReference type="EMBL" id="LFXJ01000005">
    <property type="protein sequence ID" value="KMY32599.1"/>
    <property type="molecule type" value="Genomic_DNA"/>
</dbReference>
<dbReference type="InterPro" id="IPR050553">
    <property type="entry name" value="Thioredoxin_ResA/DsbE_sf"/>
</dbReference>
<dbReference type="PANTHER" id="PTHR42852:SF13">
    <property type="entry name" value="PROTEIN DIPZ"/>
    <property type="match status" value="1"/>
</dbReference>
<organism evidence="5 6">
    <name type="scientific">Lysinibacillus xylanilyticus</name>
    <dbReference type="NCBI Taxonomy" id="582475"/>
    <lineage>
        <taxon>Bacteria</taxon>
        <taxon>Bacillati</taxon>
        <taxon>Bacillota</taxon>
        <taxon>Bacilli</taxon>
        <taxon>Bacillales</taxon>
        <taxon>Bacillaceae</taxon>
        <taxon>Lysinibacillus</taxon>
    </lineage>
</organism>
<proteinExistence type="predicted"/>
<evidence type="ECO:0000313" key="5">
    <source>
        <dbReference type="EMBL" id="KMY32599.1"/>
    </source>
</evidence>
<dbReference type="InterPro" id="IPR000866">
    <property type="entry name" value="AhpC/TSA"/>
</dbReference>
<evidence type="ECO:0000256" key="1">
    <source>
        <dbReference type="ARBA" id="ARBA00023002"/>
    </source>
</evidence>
<dbReference type="SUPFAM" id="SSF52833">
    <property type="entry name" value="Thioredoxin-like"/>
    <property type="match status" value="1"/>
</dbReference>
<dbReference type="AlphaFoldDB" id="A0A0K9FDJ9"/>
<dbReference type="OrthoDB" id="9809746at2"/>
<evidence type="ECO:0000256" key="3">
    <source>
        <dbReference type="PIRSR" id="PIRSR000239-1"/>
    </source>
</evidence>
<evidence type="ECO:0000256" key="2">
    <source>
        <dbReference type="ARBA" id="ARBA00023157"/>
    </source>
</evidence>
<dbReference type="PATRIC" id="fig|582475.4.peg.1765"/>
<evidence type="ECO:0000259" key="4">
    <source>
        <dbReference type="PROSITE" id="PS51352"/>
    </source>
</evidence>
<keyword evidence="1" id="KW-0560">Oxidoreductase</keyword>
<dbReference type="InterPro" id="IPR024706">
    <property type="entry name" value="Peroxiredoxin_AhpC-typ"/>
</dbReference>
<protein>
    <submittedName>
        <fullName evidence="5">Peroxiredoxin</fullName>
    </submittedName>
</protein>
<dbReference type="Gene3D" id="3.40.30.10">
    <property type="entry name" value="Glutaredoxin"/>
    <property type="match status" value="1"/>
</dbReference>
<dbReference type="PANTHER" id="PTHR42852">
    <property type="entry name" value="THIOL:DISULFIDE INTERCHANGE PROTEIN DSBE"/>
    <property type="match status" value="1"/>
</dbReference>
<sequence>MSTFNLGDKVPDFTLPAVNGEEFSFVSHQNQHKSWHLIIFFRGSWCPVCLHDLKELEENKSYFKDKNVHLITISTDQLENLKKMVDEHNLTFTVLADEELKTLKAYDVFYHGEEAPYEDHGTHGEPAYFLVDENGQLLYQQKQTSPFGRPSSTELRKIVQYIGKNLKTNQ</sequence>
<dbReference type="GeneID" id="96598738"/>
<feature type="domain" description="Thioredoxin" evidence="4">
    <location>
        <begin position="4"/>
        <end position="164"/>
    </location>
</feature>
<dbReference type="PIRSF" id="PIRSF000239">
    <property type="entry name" value="AHPC"/>
    <property type="match status" value="1"/>
</dbReference>
<keyword evidence="2" id="KW-1015">Disulfide bond</keyword>
<dbReference type="InterPro" id="IPR013766">
    <property type="entry name" value="Thioredoxin_domain"/>
</dbReference>
<dbReference type="CDD" id="cd02970">
    <property type="entry name" value="PRX_like2"/>
    <property type="match status" value="1"/>
</dbReference>
<dbReference type="GO" id="GO:0016491">
    <property type="term" value="F:oxidoreductase activity"/>
    <property type="evidence" value="ECO:0007669"/>
    <property type="project" value="UniProtKB-KW"/>
</dbReference>
<dbReference type="InterPro" id="IPR036249">
    <property type="entry name" value="Thioredoxin-like_sf"/>
</dbReference>
<dbReference type="RefSeq" id="WP_049665988.1">
    <property type="nucleotide sequence ID" value="NZ_LFXJ01000005.1"/>
</dbReference>
<reference evidence="6" key="1">
    <citation type="submission" date="2015-07" db="EMBL/GenBank/DDBJ databases">
        <authorList>
            <consortium name="Consortium for Microbial Forensics and Genomics (microFORGE)"/>
            <person name="Knight B.M."/>
            <person name="Roberts D.P."/>
            <person name="Lin D."/>
            <person name="Hari K."/>
            <person name="Fletcher J."/>
            <person name="Melcher U."/>
            <person name="Blagden T."/>
            <person name="Winegar R.A."/>
        </authorList>
    </citation>
    <scope>NUCLEOTIDE SEQUENCE [LARGE SCALE GENOMIC DNA]</scope>
    <source>
        <strain evidence="6">DSM 23493</strain>
    </source>
</reference>
<accession>A0A0K9FDJ9</accession>
<evidence type="ECO:0000313" key="6">
    <source>
        <dbReference type="Proteomes" id="UP000037326"/>
    </source>
</evidence>
<name>A0A0K9FDJ9_9BACI</name>
<dbReference type="PROSITE" id="PS51352">
    <property type="entry name" value="THIOREDOXIN_2"/>
    <property type="match status" value="1"/>
</dbReference>